<dbReference type="InterPro" id="IPR057326">
    <property type="entry name" value="KR_dom"/>
</dbReference>
<dbReference type="Proteomes" id="UP000253420">
    <property type="component" value="Unassembled WGS sequence"/>
</dbReference>
<dbReference type="Gene3D" id="3.40.50.720">
    <property type="entry name" value="NAD(P)-binding Rossmann-like Domain"/>
    <property type="match status" value="1"/>
</dbReference>
<dbReference type="PANTHER" id="PTHR43639:SF1">
    <property type="entry name" value="SHORT-CHAIN DEHYDROGENASE_REDUCTASE FAMILY PROTEIN"/>
    <property type="match status" value="1"/>
</dbReference>
<evidence type="ECO:0000313" key="4">
    <source>
        <dbReference type="EMBL" id="RCS24169.1"/>
    </source>
</evidence>
<dbReference type="PANTHER" id="PTHR43639">
    <property type="entry name" value="OXIDOREDUCTASE, SHORT-CHAIN DEHYDROGENASE/REDUCTASE FAMILY (AFU_ORTHOLOGUE AFUA_5G02870)"/>
    <property type="match status" value="1"/>
</dbReference>
<keyword evidence="2" id="KW-0560">Oxidoreductase</keyword>
<evidence type="ECO:0000259" key="3">
    <source>
        <dbReference type="SMART" id="SM00822"/>
    </source>
</evidence>
<dbReference type="GO" id="GO:0016491">
    <property type="term" value="F:oxidoreductase activity"/>
    <property type="evidence" value="ECO:0007669"/>
    <property type="project" value="UniProtKB-KW"/>
</dbReference>
<sequence length="258" mass="27502">MNLGLEDKVVIVTGGAAGIGGAITEMLAAEGAIPVIFARRRPDPQWFESLGGKAAFIEVELSKDDECRKAVEEARGRFGLIYGLVNNAGINDGVGIDAGPDAFRASLEKNLIHYYTLVHLLADDFRRSKGAIVNISSKTAVTGQGGTSAYVAAKAAQLGLTREWAAAFAADGVRVNAVLPAEVMTPLYERWIATFDNPDEKLAEITSHIPLGNRMTDASEIASMAVYALSQQALHLTGQWLFVDGGYTHLDRALAGVK</sequence>
<dbReference type="Pfam" id="PF13561">
    <property type="entry name" value="adh_short_C2"/>
    <property type="match status" value="1"/>
</dbReference>
<dbReference type="OrthoDB" id="9788235at2"/>
<evidence type="ECO:0000313" key="5">
    <source>
        <dbReference type="Proteomes" id="UP000253420"/>
    </source>
</evidence>
<gene>
    <name evidence="4" type="ORF">DUT91_07550</name>
</gene>
<dbReference type="PRINTS" id="PR00081">
    <property type="entry name" value="GDHRDH"/>
</dbReference>
<reference evidence="4 5" key="1">
    <citation type="submission" date="2018-07" db="EMBL/GenBank/DDBJ databases">
        <title>The draft genome of Phyllobacterium salinisoli.</title>
        <authorList>
            <person name="Liu L."/>
            <person name="Li L."/>
            <person name="Zhang X."/>
            <person name="Liang L."/>
        </authorList>
    </citation>
    <scope>NUCLEOTIDE SEQUENCE [LARGE SCALE GENOMIC DNA]</scope>
    <source>
        <strain evidence="4 5">LLAN61</strain>
    </source>
</reference>
<organism evidence="4 5">
    <name type="scientific">Phyllobacterium salinisoli</name>
    <dbReference type="NCBI Taxonomy" id="1899321"/>
    <lineage>
        <taxon>Bacteria</taxon>
        <taxon>Pseudomonadati</taxon>
        <taxon>Pseudomonadota</taxon>
        <taxon>Alphaproteobacteria</taxon>
        <taxon>Hyphomicrobiales</taxon>
        <taxon>Phyllobacteriaceae</taxon>
        <taxon>Phyllobacterium</taxon>
    </lineage>
</organism>
<dbReference type="NCBIfam" id="NF006384">
    <property type="entry name" value="PRK08628.1"/>
    <property type="match status" value="1"/>
</dbReference>
<keyword evidence="5" id="KW-1185">Reference proteome</keyword>
<name>A0A368K472_9HYPH</name>
<dbReference type="CDD" id="cd05233">
    <property type="entry name" value="SDR_c"/>
    <property type="match status" value="1"/>
</dbReference>
<proteinExistence type="inferred from homology"/>
<dbReference type="SMART" id="SM00822">
    <property type="entry name" value="PKS_KR"/>
    <property type="match status" value="1"/>
</dbReference>
<comment type="similarity">
    <text evidence="1">Belongs to the short-chain dehydrogenases/reductases (SDR) family.</text>
</comment>
<dbReference type="FunFam" id="3.40.50.720:FF:000084">
    <property type="entry name" value="Short-chain dehydrogenase reductase"/>
    <property type="match status" value="1"/>
</dbReference>
<dbReference type="InterPro" id="IPR002347">
    <property type="entry name" value="SDR_fam"/>
</dbReference>
<protein>
    <submittedName>
        <fullName evidence="4">Short chain dehydrogenase</fullName>
    </submittedName>
</protein>
<dbReference type="RefSeq" id="WP_114439792.1">
    <property type="nucleotide sequence ID" value="NZ_QOZG01000003.1"/>
</dbReference>
<accession>A0A368K472</accession>
<evidence type="ECO:0000256" key="2">
    <source>
        <dbReference type="ARBA" id="ARBA00023002"/>
    </source>
</evidence>
<dbReference type="AlphaFoldDB" id="A0A368K472"/>
<dbReference type="EMBL" id="QOZG01000003">
    <property type="protein sequence ID" value="RCS24169.1"/>
    <property type="molecule type" value="Genomic_DNA"/>
</dbReference>
<feature type="domain" description="Ketoreductase" evidence="3">
    <location>
        <begin position="8"/>
        <end position="176"/>
    </location>
</feature>
<comment type="caution">
    <text evidence="4">The sequence shown here is derived from an EMBL/GenBank/DDBJ whole genome shotgun (WGS) entry which is preliminary data.</text>
</comment>
<dbReference type="PRINTS" id="PR00080">
    <property type="entry name" value="SDRFAMILY"/>
</dbReference>
<evidence type="ECO:0000256" key="1">
    <source>
        <dbReference type="ARBA" id="ARBA00006484"/>
    </source>
</evidence>
<dbReference type="SUPFAM" id="SSF51735">
    <property type="entry name" value="NAD(P)-binding Rossmann-fold domains"/>
    <property type="match status" value="1"/>
</dbReference>
<dbReference type="InterPro" id="IPR036291">
    <property type="entry name" value="NAD(P)-bd_dom_sf"/>
</dbReference>